<dbReference type="KEGG" id="est:DN752_14480"/>
<protein>
    <submittedName>
        <fullName evidence="1">Uncharacterized protein</fullName>
    </submittedName>
</protein>
<dbReference type="SUPFAM" id="SSF158745">
    <property type="entry name" value="LanC-like"/>
    <property type="match status" value="1"/>
</dbReference>
<dbReference type="RefSeq" id="WP_112784608.1">
    <property type="nucleotide sequence ID" value="NZ_CP030041.1"/>
</dbReference>
<dbReference type="AlphaFoldDB" id="A0A2Z4IJC7"/>
<proteinExistence type="predicted"/>
<dbReference type="EMBL" id="CP030041">
    <property type="protein sequence ID" value="AWW31231.1"/>
    <property type="molecule type" value="Genomic_DNA"/>
</dbReference>
<dbReference type="OrthoDB" id="6313827at2"/>
<gene>
    <name evidence="1" type="ORF">DN752_14480</name>
</gene>
<sequence>MAGIGSVINYLYQKGLLEESPFELFSEPEDTLIKVLFGVRCHEITLSEGLPGIGIYFLFRLRETGLRGDSFQAMRYREAIIATIDQLNDFLKRMPREKLAQYDLSICHGWSGVYLYLLQVERLGYVKEKITKLVHRIQMMIGKLTFTS</sequence>
<organism evidence="1 2">
    <name type="scientific">Echinicola strongylocentroti</name>
    <dbReference type="NCBI Taxonomy" id="1795355"/>
    <lineage>
        <taxon>Bacteria</taxon>
        <taxon>Pseudomonadati</taxon>
        <taxon>Bacteroidota</taxon>
        <taxon>Cytophagia</taxon>
        <taxon>Cytophagales</taxon>
        <taxon>Cyclobacteriaceae</taxon>
        <taxon>Echinicola</taxon>
    </lineage>
</organism>
<keyword evidence="2" id="KW-1185">Reference proteome</keyword>
<accession>A0A2Z4IJC7</accession>
<evidence type="ECO:0000313" key="2">
    <source>
        <dbReference type="Proteomes" id="UP000248688"/>
    </source>
</evidence>
<dbReference type="Gene3D" id="1.50.10.20">
    <property type="match status" value="1"/>
</dbReference>
<name>A0A2Z4IJC7_9BACT</name>
<evidence type="ECO:0000313" key="1">
    <source>
        <dbReference type="EMBL" id="AWW31231.1"/>
    </source>
</evidence>
<reference evidence="1 2" key="1">
    <citation type="submission" date="2018-06" db="EMBL/GenBank/DDBJ databases">
        <title>Echinicola strongylocentroti sp. nov., isolated from a sea urchin Strongylocentrotus intermedius.</title>
        <authorList>
            <person name="Bae S.S."/>
        </authorList>
    </citation>
    <scope>NUCLEOTIDE SEQUENCE [LARGE SCALE GENOMIC DNA]</scope>
    <source>
        <strain evidence="1 2">MEBiC08714</strain>
    </source>
</reference>
<dbReference type="Proteomes" id="UP000248688">
    <property type="component" value="Chromosome"/>
</dbReference>